<comment type="similarity">
    <text evidence="2 12">Belongs to the amiloride-sensitive sodium channel (TC 1.A.6) family.</text>
</comment>
<keyword evidence="3 12" id="KW-0813">Transport</keyword>
<keyword evidence="4 12" id="KW-0894">Sodium channel</keyword>
<keyword evidence="5 12" id="KW-0812">Transmembrane</keyword>
<keyword evidence="9" id="KW-0472">Membrane</keyword>
<dbReference type="Pfam" id="PF00858">
    <property type="entry name" value="ASC"/>
    <property type="match status" value="1"/>
</dbReference>
<comment type="subcellular location">
    <subcellularLocation>
        <location evidence="1">Membrane</location>
        <topology evidence="1">Multi-pass membrane protein</topology>
    </subcellularLocation>
</comment>
<dbReference type="GO" id="GO:0005272">
    <property type="term" value="F:sodium channel activity"/>
    <property type="evidence" value="ECO:0007669"/>
    <property type="project" value="UniProtKB-KW"/>
</dbReference>
<evidence type="ECO:0000313" key="14">
    <source>
        <dbReference type="Proteomes" id="UP001497382"/>
    </source>
</evidence>
<evidence type="ECO:0000256" key="10">
    <source>
        <dbReference type="ARBA" id="ARBA00023201"/>
    </source>
</evidence>
<evidence type="ECO:0008006" key="15">
    <source>
        <dbReference type="Google" id="ProtNLM"/>
    </source>
</evidence>
<keyword evidence="11 12" id="KW-0407">Ion channel</keyword>
<evidence type="ECO:0000256" key="1">
    <source>
        <dbReference type="ARBA" id="ARBA00004141"/>
    </source>
</evidence>
<protein>
    <recommendedName>
        <fullName evidence="15">Vitellogenin</fullName>
    </recommendedName>
</protein>
<evidence type="ECO:0000256" key="8">
    <source>
        <dbReference type="ARBA" id="ARBA00023065"/>
    </source>
</evidence>
<evidence type="ECO:0000256" key="12">
    <source>
        <dbReference type="RuleBase" id="RU000679"/>
    </source>
</evidence>
<name>A0AAV2AGF5_9ARAC</name>
<reference evidence="13 14" key="1">
    <citation type="submission" date="2024-04" db="EMBL/GenBank/DDBJ databases">
        <authorList>
            <person name="Rising A."/>
            <person name="Reimegard J."/>
            <person name="Sonavane S."/>
            <person name="Akerstrom W."/>
            <person name="Nylinder S."/>
            <person name="Hedman E."/>
            <person name="Kallberg Y."/>
        </authorList>
    </citation>
    <scope>NUCLEOTIDE SEQUENCE [LARGE SCALE GENOMIC DNA]</scope>
</reference>
<keyword evidence="7" id="KW-0915">Sodium</keyword>
<gene>
    <name evidence="13" type="ORF">LARSCL_LOCUS12405</name>
</gene>
<sequence>LPISPSVQIAIHTPYFLPSPYDSGNNYQGGKAYELRLLMDETHLLPSPYQTNCTDYLKMWRENGGKGPVSQTGVVQECRARRYNEQLDCVPIKVDYPHTNSICGTEVESNGSNPTEECLTLADRYNQPCDSISYTTEGKQVAITVGKPVVSKFMNAEEEMREKIEQVLQNQH</sequence>
<proteinExistence type="inferred from homology"/>
<evidence type="ECO:0000256" key="11">
    <source>
        <dbReference type="ARBA" id="ARBA00023303"/>
    </source>
</evidence>
<evidence type="ECO:0000256" key="4">
    <source>
        <dbReference type="ARBA" id="ARBA00022461"/>
    </source>
</evidence>
<dbReference type="Proteomes" id="UP001497382">
    <property type="component" value="Unassembled WGS sequence"/>
</dbReference>
<accession>A0AAV2AGF5</accession>
<evidence type="ECO:0000256" key="5">
    <source>
        <dbReference type="ARBA" id="ARBA00022692"/>
    </source>
</evidence>
<evidence type="ECO:0000256" key="3">
    <source>
        <dbReference type="ARBA" id="ARBA00022448"/>
    </source>
</evidence>
<comment type="caution">
    <text evidence="13">The sequence shown here is derived from an EMBL/GenBank/DDBJ whole genome shotgun (WGS) entry which is preliminary data.</text>
</comment>
<dbReference type="GO" id="GO:0016020">
    <property type="term" value="C:membrane"/>
    <property type="evidence" value="ECO:0007669"/>
    <property type="project" value="UniProtKB-SubCell"/>
</dbReference>
<keyword evidence="8 12" id="KW-0406">Ion transport</keyword>
<dbReference type="InterPro" id="IPR001873">
    <property type="entry name" value="ENaC"/>
</dbReference>
<keyword evidence="10 12" id="KW-0739">Sodium transport</keyword>
<organism evidence="13 14">
    <name type="scientific">Larinioides sclopetarius</name>
    <dbReference type="NCBI Taxonomy" id="280406"/>
    <lineage>
        <taxon>Eukaryota</taxon>
        <taxon>Metazoa</taxon>
        <taxon>Ecdysozoa</taxon>
        <taxon>Arthropoda</taxon>
        <taxon>Chelicerata</taxon>
        <taxon>Arachnida</taxon>
        <taxon>Araneae</taxon>
        <taxon>Araneomorphae</taxon>
        <taxon>Entelegynae</taxon>
        <taxon>Araneoidea</taxon>
        <taxon>Araneidae</taxon>
        <taxon>Larinioides</taxon>
    </lineage>
</organism>
<evidence type="ECO:0000256" key="9">
    <source>
        <dbReference type="ARBA" id="ARBA00023136"/>
    </source>
</evidence>
<evidence type="ECO:0000313" key="13">
    <source>
        <dbReference type="EMBL" id="CAL1283103.1"/>
    </source>
</evidence>
<keyword evidence="14" id="KW-1185">Reference proteome</keyword>
<evidence type="ECO:0000256" key="6">
    <source>
        <dbReference type="ARBA" id="ARBA00022989"/>
    </source>
</evidence>
<feature type="non-terminal residue" evidence="13">
    <location>
        <position position="1"/>
    </location>
</feature>
<evidence type="ECO:0000256" key="2">
    <source>
        <dbReference type="ARBA" id="ARBA00007193"/>
    </source>
</evidence>
<dbReference type="EMBL" id="CAXIEN010000164">
    <property type="protein sequence ID" value="CAL1283103.1"/>
    <property type="molecule type" value="Genomic_DNA"/>
</dbReference>
<evidence type="ECO:0000256" key="7">
    <source>
        <dbReference type="ARBA" id="ARBA00023053"/>
    </source>
</evidence>
<dbReference type="AlphaFoldDB" id="A0AAV2AGF5"/>
<keyword evidence="6" id="KW-1133">Transmembrane helix</keyword>